<organism evidence="2 3">
    <name type="scientific">Symbiodinium natans</name>
    <dbReference type="NCBI Taxonomy" id="878477"/>
    <lineage>
        <taxon>Eukaryota</taxon>
        <taxon>Sar</taxon>
        <taxon>Alveolata</taxon>
        <taxon>Dinophyceae</taxon>
        <taxon>Suessiales</taxon>
        <taxon>Symbiodiniaceae</taxon>
        <taxon>Symbiodinium</taxon>
    </lineage>
</organism>
<reference evidence="2" key="1">
    <citation type="submission" date="2021-02" db="EMBL/GenBank/DDBJ databases">
        <authorList>
            <person name="Dougan E. K."/>
            <person name="Rhodes N."/>
            <person name="Thang M."/>
            <person name="Chan C."/>
        </authorList>
    </citation>
    <scope>NUCLEOTIDE SEQUENCE</scope>
</reference>
<feature type="compositionally biased region" description="Basic residues" evidence="1">
    <location>
        <begin position="258"/>
        <end position="269"/>
    </location>
</feature>
<evidence type="ECO:0000256" key="1">
    <source>
        <dbReference type="SAM" id="MobiDB-lite"/>
    </source>
</evidence>
<dbReference type="SUPFAM" id="SSF116846">
    <property type="entry name" value="MIT domain"/>
    <property type="match status" value="1"/>
</dbReference>
<protein>
    <submittedName>
        <fullName evidence="2">PKAR protein</fullName>
    </submittedName>
</protein>
<feature type="compositionally biased region" description="Basic and acidic residues" evidence="1">
    <location>
        <begin position="119"/>
        <end position="130"/>
    </location>
</feature>
<name>A0A812TGK1_9DINO</name>
<comment type="caution">
    <text evidence="2">The sequence shown here is derived from an EMBL/GenBank/DDBJ whole genome shotgun (WGS) entry which is preliminary data.</text>
</comment>
<dbReference type="EMBL" id="CAJNDS010002584">
    <property type="protein sequence ID" value="CAE7534613.1"/>
    <property type="molecule type" value="Genomic_DNA"/>
</dbReference>
<feature type="compositionally biased region" description="Basic and acidic residues" evidence="1">
    <location>
        <begin position="158"/>
        <end position="187"/>
    </location>
</feature>
<feature type="region of interest" description="Disordered" evidence="1">
    <location>
        <begin position="114"/>
        <end position="269"/>
    </location>
</feature>
<evidence type="ECO:0000313" key="2">
    <source>
        <dbReference type="EMBL" id="CAE7534613.1"/>
    </source>
</evidence>
<dbReference type="Proteomes" id="UP000604046">
    <property type="component" value="Unassembled WGS sequence"/>
</dbReference>
<dbReference type="Gene3D" id="1.20.58.80">
    <property type="entry name" value="Phosphotransferase system, lactose/cellobiose-type IIA subunit"/>
    <property type="match status" value="1"/>
</dbReference>
<feature type="compositionally biased region" description="Basic and acidic residues" evidence="1">
    <location>
        <begin position="234"/>
        <end position="246"/>
    </location>
</feature>
<sequence length="269" mass="31050">MPHTYADAELKDDPDLKTTVNNYIDEAYEPPGCIIPGEHRQQLKQAYAIFEEGEVCEAKGNLAEAQRLYVSASQMVMKVITLDQYKGNDIREILVARNKVTDYVNRSDELTKKLKLQSKTRESRKSEGRTSRSRKRRSPEDRREERRDSGGRARSRDRRNDRRDARRDDRRDERGRRGDRSRSRDQRQGSGNRSAARRRRDSHSPEQSAQQDPSPGVPVMQVEATRPKGMPPRPPERAEAAEEPKRPLTGKDLLVFRPKAKSRRQTSTT</sequence>
<accession>A0A812TGK1</accession>
<proteinExistence type="predicted"/>
<evidence type="ECO:0000313" key="3">
    <source>
        <dbReference type="Proteomes" id="UP000604046"/>
    </source>
</evidence>
<feature type="compositionally biased region" description="Basic and acidic residues" evidence="1">
    <location>
        <begin position="138"/>
        <end position="151"/>
    </location>
</feature>
<dbReference type="InterPro" id="IPR036181">
    <property type="entry name" value="MIT_dom_sf"/>
</dbReference>
<keyword evidence="3" id="KW-1185">Reference proteome</keyword>
<dbReference type="OrthoDB" id="10631805at2759"/>
<gene>
    <name evidence="2" type="primary">PKAR</name>
    <name evidence="2" type="ORF">SNAT2548_LOCUS29960</name>
</gene>
<dbReference type="AlphaFoldDB" id="A0A812TGK1"/>